<evidence type="ECO:0000313" key="16">
    <source>
        <dbReference type="Proteomes" id="UP000285301"/>
    </source>
</evidence>
<protein>
    <recommendedName>
        <fullName evidence="13">Tafazzin family protein</fullName>
    </recommendedName>
</protein>
<keyword evidence="8" id="KW-0472">Membrane</keyword>
<dbReference type="SUPFAM" id="SSF69593">
    <property type="entry name" value="Glycerol-3-phosphate (1)-acyltransferase"/>
    <property type="match status" value="1"/>
</dbReference>
<dbReference type="GO" id="GO:0005741">
    <property type="term" value="C:mitochondrial outer membrane"/>
    <property type="evidence" value="ECO:0007669"/>
    <property type="project" value="UniProtKB-SubCell"/>
</dbReference>
<keyword evidence="9 15" id="KW-0012">Acyltransferase</keyword>
<keyword evidence="16" id="KW-1185">Reference proteome</keyword>
<proteinExistence type="inferred from homology"/>
<name>A0A3S4R3H1_9ACAR</name>
<dbReference type="PANTHER" id="PTHR12497">
    <property type="entry name" value="TAZ PROTEIN TAFAZZIN"/>
    <property type="match status" value="1"/>
</dbReference>
<evidence type="ECO:0000256" key="3">
    <source>
        <dbReference type="ARBA" id="ARBA00022679"/>
    </source>
</evidence>
<evidence type="ECO:0000256" key="7">
    <source>
        <dbReference type="ARBA" id="ARBA00023128"/>
    </source>
</evidence>
<evidence type="ECO:0000256" key="5">
    <source>
        <dbReference type="ARBA" id="ARBA00022792"/>
    </source>
</evidence>
<organism evidence="15 16">
    <name type="scientific">Dinothrombium tinctorium</name>
    <dbReference type="NCBI Taxonomy" id="1965070"/>
    <lineage>
        <taxon>Eukaryota</taxon>
        <taxon>Metazoa</taxon>
        <taxon>Ecdysozoa</taxon>
        <taxon>Arthropoda</taxon>
        <taxon>Chelicerata</taxon>
        <taxon>Arachnida</taxon>
        <taxon>Acari</taxon>
        <taxon>Acariformes</taxon>
        <taxon>Trombidiformes</taxon>
        <taxon>Prostigmata</taxon>
        <taxon>Anystina</taxon>
        <taxon>Parasitengona</taxon>
        <taxon>Trombidioidea</taxon>
        <taxon>Trombidiidae</taxon>
        <taxon>Dinothrombium</taxon>
    </lineage>
</organism>
<dbReference type="InterPro" id="IPR000872">
    <property type="entry name" value="Tafazzin"/>
</dbReference>
<evidence type="ECO:0000256" key="12">
    <source>
        <dbReference type="ARBA" id="ARBA00049543"/>
    </source>
</evidence>
<dbReference type="Proteomes" id="UP000285301">
    <property type="component" value="Unassembled WGS sequence"/>
</dbReference>
<dbReference type="GO" id="GO:0005743">
    <property type="term" value="C:mitochondrial inner membrane"/>
    <property type="evidence" value="ECO:0007669"/>
    <property type="project" value="UniProtKB-SubCell"/>
</dbReference>
<dbReference type="PANTHER" id="PTHR12497:SF0">
    <property type="entry name" value="TAFAZZIN"/>
    <property type="match status" value="1"/>
</dbReference>
<evidence type="ECO:0000256" key="1">
    <source>
        <dbReference type="ARBA" id="ARBA00004137"/>
    </source>
</evidence>
<keyword evidence="6" id="KW-0443">Lipid metabolism</keyword>
<gene>
    <name evidence="15" type="ORF">B4U79_08954</name>
</gene>
<keyword evidence="5" id="KW-0999">Mitochondrion inner membrane</keyword>
<evidence type="ECO:0000256" key="11">
    <source>
        <dbReference type="ARBA" id="ARBA00047906"/>
    </source>
</evidence>
<keyword evidence="7" id="KW-0496">Mitochondrion</keyword>
<reference evidence="15 16" key="1">
    <citation type="journal article" date="2018" name="Gigascience">
        <title>Genomes of trombidid mites reveal novel predicted allergens and laterally-transferred genes associated with secondary metabolism.</title>
        <authorList>
            <person name="Dong X."/>
            <person name="Chaisiri K."/>
            <person name="Xia D."/>
            <person name="Armstrong S.D."/>
            <person name="Fang Y."/>
            <person name="Donnelly M.J."/>
            <person name="Kadowaki T."/>
            <person name="McGarry J.W."/>
            <person name="Darby A.C."/>
            <person name="Makepeace B.L."/>
        </authorList>
    </citation>
    <scope>NUCLEOTIDE SEQUENCE [LARGE SCALE GENOMIC DNA]</scope>
    <source>
        <strain evidence="15">UoL-WK</strain>
    </source>
</reference>
<evidence type="ECO:0000313" key="15">
    <source>
        <dbReference type="EMBL" id="RWS11128.1"/>
    </source>
</evidence>
<evidence type="ECO:0000256" key="9">
    <source>
        <dbReference type="ARBA" id="ARBA00023315"/>
    </source>
</evidence>
<comment type="similarity">
    <text evidence="2 13">Belongs to the taffazin family.</text>
</comment>
<evidence type="ECO:0000256" key="2">
    <source>
        <dbReference type="ARBA" id="ARBA00010524"/>
    </source>
</evidence>
<keyword evidence="3 15" id="KW-0808">Transferase</keyword>
<dbReference type="OrthoDB" id="193467at2759"/>
<evidence type="ECO:0000259" key="14">
    <source>
        <dbReference type="SMART" id="SM00563"/>
    </source>
</evidence>
<accession>A0A3S4R3H1</accession>
<dbReference type="Pfam" id="PF01553">
    <property type="entry name" value="Acyltransferase"/>
    <property type="match status" value="1"/>
</dbReference>
<comment type="catalytic activity">
    <reaction evidence="12">
        <text>1,2-di-(9Z-octadecenoyl)-sn-glycero-3-phosphocholine + 1-hexadecanoyl-sn-glycero-3-phosphocholine = 1-hexadecanoyl-2-(9Z-octadecenoyl)-sn-glycero-3-phosphocholine + 1-(9Z-octadecenoyl)-sn-glycero-3-phosphocholine</text>
        <dbReference type="Rhea" id="RHEA:43816"/>
        <dbReference type="ChEBI" id="CHEBI:28610"/>
        <dbReference type="ChEBI" id="CHEBI:72998"/>
        <dbReference type="ChEBI" id="CHEBI:73001"/>
        <dbReference type="ChEBI" id="CHEBI:74669"/>
    </reaction>
    <physiologicalReaction direction="left-to-right" evidence="12">
        <dbReference type="Rhea" id="RHEA:43817"/>
    </physiologicalReaction>
    <physiologicalReaction direction="right-to-left" evidence="12">
        <dbReference type="Rhea" id="RHEA:43818"/>
    </physiologicalReaction>
</comment>
<dbReference type="GO" id="GO:0035965">
    <property type="term" value="P:cardiolipin acyl-chain remodeling"/>
    <property type="evidence" value="ECO:0007669"/>
    <property type="project" value="TreeGrafter"/>
</dbReference>
<comment type="subcellular location">
    <subcellularLocation>
        <location evidence="1">Mitochondrion inner membrane</location>
        <topology evidence="1">Peripheral membrane protein</topology>
        <orientation evidence="1">Intermembrane side</orientation>
    </subcellularLocation>
    <subcellularLocation>
        <location evidence="10">Mitochondrion outer membrane</location>
        <topology evidence="10">Peripheral membrane protein</topology>
        <orientation evidence="10">Intermembrane side</orientation>
    </subcellularLocation>
</comment>
<comment type="caution">
    <text evidence="15">The sequence shown here is derived from an EMBL/GenBank/DDBJ whole genome shotgun (WGS) entry which is preliminary data.</text>
</comment>
<dbReference type="EMBL" id="NCKU01001832">
    <property type="protein sequence ID" value="RWS11128.1"/>
    <property type="molecule type" value="Genomic_DNA"/>
</dbReference>
<keyword evidence="4" id="KW-1000">Mitochondrion outer membrane</keyword>
<evidence type="ECO:0000256" key="4">
    <source>
        <dbReference type="ARBA" id="ARBA00022787"/>
    </source>
</evidence>
<feature type="domain" description="Phospholipid/glycerol acyltransferase" evidence="14">
    <location>
        <begin position="72"/>
        <end position="230"/>
    </location>
</feature>
<dbReference type="InterPro" id="IPR002123">
    <property type="entry name" value="Plipid/glycerol_acylTrfase"/>
</dbReference>
<evidence type="ECO:0000256" key="6">
    <source>
        <dbReference type="ARBA" id="ARBA00023098"/>
    </source>
</evidence>
<evidence type="ECO:0000256" key="10">
    <source>
        <dbReference type="ARBA" id="ARBA00024323"/>
    </source>
</evidence>
<evidence type="ECO:0000256" key="8">
    <source>
        <dbReference type="ARBA" id="ARBA00023136"/>
    </source>
</evidence>
<dbReference type="PRINTS" id="PR00979">
    <property type="entry name" value="TAFAZZIN"/>
</dbReference>
<sequence>MKQFVWPHYLLPQKKPLQNLKYVWKLGSAIVMPTVATLSKLWMNYFNTVHIVNHRVFLDALQRNYDEKRSALITISNHNCCLDDPLLWGAFYPWRWNLIGSRHRWSTAAEDICFTRSLHVYFFTLGKTFPVIRGEGIYQSAMDFAIELLNDKQFLHVFPQGKVVEDQEAIDPNQLSKPFEQLSLRDPVDTERSYDFKWGIARLILEAIDFDSSNNSSKYLELLPFYHIGMNRVLPNVKPYIPQAFKKVTVCFREEGPIVFDKKFIVETCCNGNYKTTTRERRIGITRYLEWEMKRLKLRTMREFHKQSDKK</sequence>
<dbReference type="GO" id="GO:0047184">
    <property type="term" value="F:1-acylglycerophosphocholine O-acyltransferase activity"/>
    <property type="evidence" value="ECO:0007669"/>
    <property type="project" value="TreeGrafter"/>
</dbReference>
<dbReference type="SMART" id="SM00563">
    <property type="entry name" value="PlsC"/>
    <property type="match status" value="1"/>
</dbReference>
<dbReference type="STRING" id="1965070.A0A3S4R3H1"/>
<evidence type="ECO:0000256" key="13">
    <source>
        <dbReference type="RuleBase" id="RU365062"/>
    </source>
</evidence>
<dbReference type="AlphaFoldDB" id="A0A3S4R3H1"/>
<dbReference type="GO" id="GO:0007007">
    <property type="term" value="P:inner mitochondrial membrane organization"/>
    <property type="evidence" value="ECO:0007669"/>
    <property type="project" value="TreeGrafter"/>
</dbReference>
<comment type="catalytic activity">
    <reaction evidence="11">
        <text>1'-[1,2-diacyl-sn-glycero-3-phospho],3'-[1-acyl-sn-glycero-3-phospho]-glycerol + a 1,2-diacyl-sn-glycero-3-phosphocholine = a cardiolipin + a 1-acyl-sn-glycero-3-phosphocholine</text>
        <dbReference type="Rhea" id="RHEA:33731"/>
        <dbReference type="ChEBI" id="CHEBI:57643"/>
        <dbReference type="ChEBI" id="CHEBI:58168"/>
        <dbReference type="ChEBI" id="CHEBI:62237"/>
        <dbReference type="ChEBI" id="CHEBI:64743"/>
    </reaction>
    <physiologicalReaction direction="left-to-right" evidence="11">
        <dbReference type="Rhea" id="RHEA:33732"/>
    </physiologicalReaction>
    <physiologicalReaction direction="right-to-left" evidence="11">
        <dbReference type="Rhea" id="RHEA:33733"/>
    </physiologicalReaction>
</comment>